<dbReference type="PANTHER" id="PTHR45641">
    <property type="entry name" value="TETRATRICOPEPTIDE REPEAT PROTEIN (AFU_ORTHOLOGUE AFUA_6G03870)"/>
    <property type="match status" value="1"/>
</dbReference>
<gene>
    <name evidence="4" type="ordered locus">Halhy_4612</name>
</gene>
<keyword evidence="5" id="KW-1185">Reference proteome</keyword>
<keyword evidence="1" id="KW-0677">Repeat</keyword>
<dbReference type="SMART" id="SM00028">
    <property type="entry name" value="TPR"/>
    <property type="match status" value="9"/>
</dbReference>
<dbReference type="eggNOG" id="COG0457">
    <property type="taxonomic scope" value="Bacteria"/>
</dbReference>
<accession>F4KUL2</accession>
<dbReference type="InterPro" id="IPR019734">
    <property type="entry name" value="TPR_rpt"/>
</dbReference>
<dbReference type="EMBL" id="CP002691">
    <property type="protein sequence ID" value="AEE52448.1"/>
    <property type="molecule type" value="Genomic_DNA"/>
</dbReference>
<dbReference type="KEGG" id="hhy:Halhy_4612"/>
<dbReference type="Pfam" id="PF13424">
    <property type="entry name" value="TPR_12"/>
    <property type="match status" value="2"/>
</dbReference>
<reference evidence="4 5" key="1">
    <citation type="journal article" date="2011" name="Stand. Genomic Sci.">
        <title>Complete genome sequence of Haliscomenobacter hydrossis type strain (O).</title>
        <authorList>
            <consortium name="US DOE Joint Genome Institute (JGI-PGF)"/>
            <person name="Daligault H."/>
            <person name="Lapidus A."/>
            <person name="Zeytun A."/>
            <person name="Nolan M."/>
            <person name="Lucas S."/>
            <person name="Del Rio T.G."/>
            <person name="Tice H."/>
            <person name="Cheng J.F."/>
            <person name="Tapia R."/>
            <person name="Han C."/>
            <person name="Goodwin L."/>
            <person name="Pitluck S."/>
            <person name="Liolios K."/>
            <person name="Pagani I."/>
            <person name="Ivanova N."/>
            <person name="Huntemann M."/>
            <person name="Mavromatis K."/>
            <person name="Mikhailova N."/>
            <person name="Pati A."/>
            <person name="Chen A."/>
            <person name="Palaniappan K."/>
            <person name="Land M."/>
            <person name="Hauser L."/>
            <person name="Brambilla E.M."/>
            <person name="Rohde M."/>
            <person name="Verbarg S."/>
            <person name="Goker M."/>
            <person name="Bristow J."/>
            <person name="Eisen J.A."/>
            <person name="Markowitz V."/>
            <person name="Hugenholtz P."/>
            <person name="Kyrpides N.C."/>
            <person name="Klenk H.P."/>
            <person name="Woyke T."/>
        </authorList>
    </citation>
    <scope>NUCLEOTIDE SEQUENCE [LARGE SCALE GENOMIC DNA]</scope>
    <source>
        <strain evidence="5">ATCC 27775 / DSM 1100 / LMG 10767 / O</strain>
    </source>
</reference>
<proteinExistence type="predicted"/>
<dbReference type="HOGENOM" id="CLU_002404_2_0_10"/>
<evidence type="ECO:0000256" key="1">
    <source>
        <dbReference type="ARBA" id="ARBA00022737"/>
    </source>
</evidence>
<evidence type="ECO:0000259" key="3">
    <source>
        <dbReference type="Pfam" id="PF12770"/>
    </source>
</evidence>
<dbReference type="Pfam" id="PF13374">
    <property type="entry name" value="TPR_10"/>
    <property type="match status" value="1"/>
</dbReference>
<reference key="2">
    <citation type="submission" date="2011-04" db="EMBL/GenBank/DDBJ databases">
        <title>Complete sequence of chromosome of Haliscomenobacter hydrossis DSM 1100.</title>
        <authorList>
            <consortium name="US DOE Joint Genome Institute (JGI-PGF)"/>
            <person name="Lucas S."/>
            <person name="Han J."/>
            <person name="Lapidus A."/>
            <person name="Bruce D."/>
            <person name="Goodwin L."/>
            <person name="Pitluck S."/>
            <person name="Peters L."/>
            <person name="Kyrpides N."/>
            <person name="Mavromatis K."/>
            <person name="Ivanova N."/>
            <person name="Ovchinnikova G."/>
            <person name="Pagani I."/>
            <person name="Daligault H."/>
            <person name="Detter J.C."/>
            <person name="Han C."/>
            <person name="Land M."/>
            <person name="Hauser L."/>
            <person name="Markowitz V."/>
            <person name="Cheng J.-F."/>
            <person name="Hugenholtz P."/>
            <person name="Woyke T."/>
            <person name="Wu D."/>
            <person name="Verbarg S."/>
            <person name="Frueling A."/>
            <person name="Brambilla E."/>
            <person name="Klenk H.-P."/>
            <person name="Eisen J.A."/>
        </authorList>
    </citation>
    <scope>NUCLEOTIDE SEQUENCE</scope>
    <source>
        <strain>DSM 1100</strain>
    </source>
</reference>
<dbReference type="PANTHER" id="PTHR45641:SF19">
    <property type="entry name" value="NEPHROCYSTIN-3"/>
    <property type="match status" value="1"/>
</dbReference>
<dbReference type="AlphaFoldDB" id="F4KUL2"/>
<dbReference type="InterPro" id="IPR011990">
    <property type="entry name" value="TPR-like_helical_dom_sf"/>
</dbReference>
<dbReference type="Proteomes" id="UP000008461">
    <property type="component" value="Chromosome"/>
</dbReference>
<feature type="domain" description="CHAT" evidence="3">
    <location>
        <begin position="858"/>
        <end position="1158"/>
    </location>
</feature>
<dbReference type="InterPro" id="IPR024983">
    <property type="entry name" value="CHAT_dom"/>
</dbReference>
<dbReference type="eggNOG" id="COG4995">
    <property type="taxonomic scope" value="Bacteria"/>
</dbReference>
<dbReference type="RefSeq" id="WP_013766986.1">
    <property type="nucleotide sequence ID" value="NC_015510.1"/>
</dbReference>
<evidence type="ECO:0000313" key="4">
    <source>
        <dbReference type="EMBL" id="AEE52448.1"/>
    </source>
</evidence>
<evidence type="ECO:0000256" key="2">
    <source>
        <dbReference type="ARBA" id="ARBA00022803"/>
    </source>
</evidence>
<dbReference type="Pfam" id="PF12770">
    <property type="entry name" value="CHAT"/>
    <property type="match status" value="1"/>
</dbReference>
<dbReference type="Gene3D" id="1.25.40.10">
    <property type="entry name" value="Tetratricopeptide repeat domain"/>
    <property type="match status" value="4"/>
</dbReference>
<keyword evidence="2" id="KW-0802">TPR repeat</keyword>
<sequence>MIKEIARNCILTLFWGLICFSPGIFAQQLITKDTLEAKQLLTEAKTLLGQGQLEGVEVKLNQASALVERALGKENALYADVLHQLGRFQFSNNDVHAGIAYTQQALDIRLKVFGYYHLDVAQSYFNLGNAYGGWQIDFEKAVEYRQKTWEIRKKLLGENHQDVINTWKALLFAQGINYVKKAEKAQKNKNWDLAIKLLLQADSVFLIQKNDEMVFHVKTTLGIYHHDAGKFQKSIDACQVALSYVEIIGQKDSLEEAALLNTYGSSLLELNRLDESEKAYFRALAIKTQLYGPGAAETGAQLSNLATVYLRRGQFKKAIQFSKEGIAVREKGAVPPEELLNAYIHLAFFYNTAGIQHEALALYQKAEQILAKNPTKHQDLAGAVYDGLGSAYQELGDFDKALAYKQLAILSFTKVFGPHYPLIARTQFNLGHLAVDREDWPAVIDHARSALKIIQQNPNDVNPTFLIDVYEQLSDGLSRINLDSSLYYAQHALHLCETLVPDDDFAYSSSLVHLGLIYNQFQRFSEADSLLKIGEAKFLERFGAKHNLTAFLSTSRAQALAQMGNYPAALEKYETALQVYGYTTGMPWESLVNPNPVLSTLQEKNHILIQLYQQSKSTALAKSIEENFSEILTGLNYLRRNYQGSETKLLFARQFKSAAEDAINWYQAISDPQTLEKAWIFAEKSRSLAVLEAFLNSKAWQAKGASDSTRITEELFAAATKKWSKAYEMAKTIAEKDSCYRLLLETRVSHESWLKELEQRDSVFFNLKYSQNIVDIKSVQRALDEQQTLLEYFVADSSIYIFLIQPKHHEIVAVKKDAAFEQWITDLNSKGIYGYHALPRNNQNPILREKTLKNYSAAAYKLYETLIAPVKAKLDKKVIIIPDGVLGYVPFEALLTQKPPRPDAIGNYQYLLKDHQVSYCYSATLLREMRHKQHRQEPAQKLLAMAPFFLANSAKIPSQTDPPANAGSREVLTELPHSGPEIAAISKLLNGHAFFGKEATLNKFQELASRYRILHLSTHGKADDRLGDYAYLAFGMPNAQGVSDKLYARDLYNLSLNADLVVLSACETGIGKLQAGEGIVSLARAFAYAGAKSMITTLWKVKDERSKEIMASFYQYLNEGKDKDEALRQAKLDFLQKNADDTALLHPFFWAGFIGIGDMHPIK</sequence>
<dbReference type="STRING" id="760192.Halhy_4612"/>
<evidence type="ECO:0000313" key="5">
    <source>
        <dbReference type="Proteomes" id="UP000008461"/>
    </source>
</evidence>
<name>F4KUL2_HALH1</name>
<protein>
    <submittedName>
        <fullName evidence="4">Tetratricopeptide TPR_1 repeat-containing protein</fullName>
    </submittedName>
</protein>
<organism evidence="4 5">
    <name type="scientific">Haliscomenobacter hydrossis (strain ATCC 27775 / DSM 1100 / LMG 10767 / O)</name>
    <dbReference type="NCBI Taxonomy" id="760192"/>
    <lineage>
        <taxon>Bacteria</taxon>
        <taxon>Pseudomonadati</taxon>
        <taxon>Bacteroidota</taxon>
        <taxon>Saprospiria</taxon>
        <taxon>Saprospirales</taxon>
        <taxon>Haliscomenobacteraceae</taxon>
        <taxon>Haliscomenobacter</taxon>
    </lineage>
</organism>
<dbReference type="SUPFAM" id="SSF48452">
    <property type="entry name" value="TPR-like"/>
    <property type="match status" value="3"/>
</dbReference>